<keyword evidence="4 5" id="KW-0411">Iron-sulfur</keyword>
<keyword evidence="8" id="KW-1185">Reference proteome</keyword>
<accession>A0A9Q9CJF1</accession>
<dbReference type="EMBL" id="CP071249">
    <property type="protein sequence ID" value="UUF06073.1"/>
    <property type="molecule type" value="Genomic_DNA"/>
</dbReference>
<feature type="binding site" evidence="5">
    <location>
        <position position="273"/>
    </location>
    <ligand>
        <name>(2E)-4-hydroxy-3-methylbut-2-enyl diphosphate</name>
        <dbReference type="ChEBI" id="CHEBI:128753"/>
    </ligand>
</feature>
<dbReference type="InterPro" id="IPR003451">
    <property type="entry name" value="LytB/IspH"/>
</dbReference>
<feature type="binding site" evidence="5">
    <location>
        <position position="172"/>
    </location>
    <ligand>
        <name>(2E)-4-hydroxy-3-methylbut-2-enyl diphosphate</name>
        <dbReference type="ChEBI" id="CHEBI:128753"/>
    </ligand>
</feature>
<evidence type="ECO:0000313" key="8">
    <source>
        <dbReference type="Proteomes" id="UP001058016"/>
    </source>
</evidence>
<dbReference type="HAMAP" id="MF_00191">
    <property type="entry name" value="IspH"/>
    <property type="match status" value="1"/>
</dbReference>
<dbReference type="PANTHER" id="PTHR30426">
    <property type="entry name" value="4-HYDROXY-3-METHYLBUT-2-ENYL DIPHOSPHATE REDUCTASE"/>
    <property type="match status" value="1"/>
</dbReference>
<comment type="similarity">
    <text evidence="5">Belongs to the IspH family.</text>
</comment>
<feature type="binding site" evidence="5">
    <location>
        <position position="43"/>
    </location>
    <ligand>
        <name>dimethylallyl diphosphate</name>
        <dbReference type="ChEBI" id="CHEBI:57623"/>
    </ligand>
</feature>
<feature type="binding site" evidence="5">
    <location>
        <position position="133"/>
    </location>
    <ligand>
        <name>dimethylallyl diphosphate</name>
        <dbReference type="ChEBI" id="CHEBI:57623"/>
    </ligand>
</feature>
<dbReference type="RefSeq" id="WP_212725090.1">
    <property type="nucleotide sequence ID" value="NZ_JABTTG010000002.1"/>
</dbReference>
<dbReference type="PANTHER" id="PTHR30426:SF0">
    <property type="entry name" value="4-HYDROXY-3-METHYLBUT-2-ENYL DIPHOSPHATE REDUCTASE"/>
    <property type="match status" value="1"/>
</dbReference>
<feature type="binding site" evidence="5">
    <location>
        <position position="273"/>
    </location>
    <ligand>
        <name>isopentenyl diphosphate</name>
        <dbReference type="ChEBI" id="CHEBI:128769"/>
    </ligand>
</feature>
<keyword evidence="5" id="KW-0414">Isoprene biosynthesis</keyword>
<dbReference type="NCBIfam" id="TIGR00216">
    <property type="entry name" value="ispH_lytB"/>
    <property type="match status" value="1"/>
</dbReference>
<comment type="catalytic activity">
    <reaction evidence="5">
        <text>isopentenyl diphosphate + 2 oxidized [2Fe-2S]-[ferredoxin] + H2O = (2E)-4-hydroxy-3-methylbut-2-enyl diphosphate + 2 reduced [2Fe-2S]-[ferredoxin] + 2 H(+)</text>
        <dbReference type="Rhea" id="RHEA:24488"/>
        <dbReference type="Rhea" id="RHEA-COMP:10000"/>
        <dbReference type="Rhea" id="RHEA-COMP:10001"/>
        <dbReference type="ChEBI" id="CHEBI:15377"/>
        <dbReference type="ChEBI" id="CHEBI:15378"/>
        <dbReference type="ChEBI" id="CHEBI:33737"/>
        <dbReference type="ChEBI" id="CHEBI:33738"/>
        <dbReference type="ChEBI" id="CHEBI:128753"/>
        <dbReference type="ChEBI" id="CHEBI:128769"/>
        <dbReference type="EC" id="1.17.7.4"/>
    </reaction>
</comment>
<organism evidence="7 9">
    <name type="scientific">Turicibacter bilis</name>
    <dbReference type="NCBI Taxonomy" id="2735723"/>
    <lineage>
        <taxon>Bacteria</taxon>
        <taxon>Bacillati</taxon>
        <taxon>Bacillota</taxon>
        <taxon>Erysipelotrichia</taxon>
        <taxon>Erysipelotrichales</taxon>
        <taxon>Turicibacteraceae</taxon>
        <taxon>Turicibacter</taxon>
    </lineage>
</organism>
<reference evidence="7 8" key="1">
    <citation type="submission" date="2021-03" db="EMBL/GenBank/DDBJ databases">
        <title>Comparative Genomics and Metabolomics in the genus Turicibacter.</title>
        <authorList>
            <person name="Maki J."/>
            <person name="Looft T."/>
        </authorList>
    </citation>
    <scope>NUCLEOTIDE SEQUENCE</scope>
    <source>
        <strain evidence="7">ISU324</strain>
        <strain evidence="6 8">MMM721</strain>
    </source>
</reference>
<comment type="function">
    <text evidence="5">Catalyzes the conversion of 1-hydroxy-2-methyl-2-(E)-butenyl 4-diphosphate (HMBPP) into a mixture of isopentenyl diphosphate (IPP) and dimethylallyl diphosphate (DMAPP). Acts in the terminal step of the DOXP/MEP pathway for isoprenoid precursor biosynthesis.</text>
</comment>
<feature type="binding site" evidence="5">
    <location>
        <position position="230"/>
    </location>
    <ligand>
        <name>(2E)-4-hydroxy-3-methylbut-2-enyl diphosphate</name>
        <dbReference type="ChEBI" id="CHEBI:128753"/>
    </ligand>
</feature>
<feature type="binding site" evidence="5">
    <location>
        <position position="228"/>
    </location>
    <ligand>
        <name>isopentenyl diphosphate</name>
        <dbReference type="ChEBI" id="CHEBI:128769"/>
    </ligand>
</feature>
<feature type="binding site" evidence="5">
    <location>
        <position position="273"/>
    </location>
    <ligand>
        <name>dimethylallyl diphosphate</name>
        <dbReference type="ChEBI" id="CHEBI:57623"/>
    </ligand>
</feature>
<dbReference type="EMBL" id="CP071250">
    <property type="protein sequence ID" value="UUF07344.1"/>
    <property type="molecule type" value="Genomic_DNA"/>
</dbReference>
<dbReference type="GO" id="GO:0051745">
    <property type="term" value="F:4-hydroxy-3-methylbut-2-enyl diphosphate reductase activity"/>
    <property type="evidence" value="ECO:0007669"/>
    <property type="project" value="UniProtKB-UniRule"/>
</dbReference>
<feature type="binding site" evidence="5">
    <location>
        <position position="83"/>
    </location>
    <ligand>
        <name>isopentenyl diphosphate</name>
        <dbReference type="ChEBI" id="CHEBI:128769"/>
    </ligand>
</feature>
<comment type="caution">
    <text evidence="5">Lacks conserved residue(s) required for the propagation of feature annotation.</text>
</comment>
<feature type="binding site" evidence="5">
    <location>
        <position position="105"/>
    </location>
    <ligand>
        <name>[4Fe-4S] cluster</name>
        <dbReference type="ChEBI" id="CHEBI:49883"/>
    </ligand>
</feature>
<dbReference type="Gene3D" id="3.40.1010.20">
    <property type="entry name" value="4-hydroxy-3-methylbut-2-enyl diphosphate reductase, catalytic domain"/>
    <property type="match status" value="2"/>
</dbReference>
<feature type="binding site" evidence="5">
    <location>
        <position position="200"/>
    </location>
    <ligand>
        <name>[4Fe-4S] cluster</name>
        <dbReference type="ChEBI" id="CHEBI:49883"/>
    </ligand>
</feature>
<dbReference type="GO" id="GO:0046872">
    <property type="term" value="F:metal ion binding"/>
    <property type="evidence" value="ECO:0007669"/>
    <property type="project" value="UniProtKB-KW"/>
</dbReference>
<name>A0A9Q9CJF1_9FIRM</name>
<keyword evidence="1 5" id="KW-0004">4Fe-4S</keyword>
<dbReference type="GO" id="GO:0050992">
    <property type="term" value="P:dimethylallyl diphosphate biosynthetic process"/>
    <property type="evidence" value="ECO:0007669"/>
    <property type="project" value="UniProtKB-UniRule"/>
</dbReference>
<feature type="binding site" evidence="5">
    <location>
        <position position="83"/>
    </location>
    <ligand>
        <name>dimethylallyl diphosphate</name>
        <dbReference type="ChEBI" id="CHEBI:57623"/>
    </ligand>
</feature>
<feature type="binding site" evidence="5">
    <location>
        <position position="43"/>
    </location>
    <ligand>
        <name>(2E)-4-hydroxy-3-methylbut-2-enyl diphosphate</name>
        <dbReference type="ChEBI" id="CHEBI:128753"/>
    </ligand>
</feature>
<dbReference type="AlphaFoldDB" id="A0A9Q9CJF1"/>
<evidence type="ECO:0000256" key="1">
    <source>
        <dbReference type="ARBA" id="ARBA00022485"/>
    </source>
</evidence>
<comment type="cofactor">
    <cofactor evidence="5">
        <name>[4Fe-4S] cluster</name>
        <dbReference type="ChEBI" id="CHEBI:49883"/>
    </cofactor>
    <text evidence="5">Binds 1 [4Fe-4S] cluster per subunit.</text>
</comment>
<feature type="binding site" evidence="5">
    <location>
        <position position="230"/>
    </location>
    <ligand>
        <name>dimethylallyl diphosphate</name>
        <dbReference type="ChEBI" id="CHEBI:57623"/>
    </ligand>
</feature>
<feature type="binding site" evidence="5">
    <location>
        <position position="133"/>
    </location>
    <ligand>
        <name>isopentenyl diphosphate</name>
        <dbReference type="ChEBI" id="CHEBI:128769"/>
    </ligand>
</feature>
<evidence type="ECO:0000313" key="9">
    <source>
        <dbReference type="Proteomes" id="UP001058072"/>
    </source>
</evidence>
<feature type="binding site" evidence="5">
    <location>
        <position position="228"/>
    </location>
    <ligand>
        <name>dimethylallyl diphosphate</name>
        <dbReference type="ChEBI" id="CHEBI:57623"/>
    </ligand>
</feature>
<feature type="binding site" evidence="5">
    <location>
        <position position="43"/>
    </location>
    <ligand>
        <name>isopentenyl diphosphate</name>
        <dbReference type="ChEBI" id="CHEBI:128769"/>
    </ligand>
</feature>
<dbReference type="Gene3D" id="3.40.50.11270">
    <property type="match status" value="1"/>
</dbReference>
<feature type="binding site" evidence="5">
    <location>
        <position position="83"/>
    </location>
    <ligand>
        <name>(2E)-4-hydroxy-3-methylbut-2-enyl diphosphate</name>
        <dbReference type="ChEBI" id="CHEBI:128753"/>
    </ligand>
</feature>
<keyword evidence="2 5" id="KW-0479">Metal-binding</keyword>
<feature type="binding site" evidence="5">
    <location>
        <position position="230"/>
    </location>
    <ligand>
        <name>isopentenyl diphosphate</name>
        <dbReference type="ChEBI" id="CHEBI:128769"/>
    </ligand>
</feature>
<protein>
    <recommendedName>
        <fullName evidence="5">4-hydroxy-3-methylbut-2-enyl diphosphate reductase</fullName>
        <shortName evidence="5">HMBPP reductase</shortName>
        <ecNumber evidence="5">1.17.7.4</ecNumber>
    </recommendedName>
</protein>
<keyword evidence="3 5" id="KW-0408">Iron</keyword>
<dbReference type="Proteomes" id="UP001058016">
    <property type="component" value="Chromosome"/>
</dbReference>
<feature type="active site" description="Proton donor" evidence="5">
    <location>
        <position position="135"/>
    </location>
</feature>
<gene>
    <name evidence="5" type="primary">ispH</name>
    <name evidence="6" type="ORF">J0J69_00320</name>
    <name evidence="7" type="ORF">J0J70_06770</name>
</gene>
<feature type="binding site" evidence="5">
    <location>
        <position position="12"/>
    </location>
    <ligand>
        <name>[4Fe-4S] cluster</name>
        <dbReference type="ChEBI" id="CHEBI:49883"/>
    </ligand>
</feature>
<dbReference type="GO" id="GO:0019288">
    <property type="term" value="P:isopentenyl diphosphate biosynthetic process, methylerythritol 4-phosphate pathway"/>
    <property type="evidence" value="ECO:0007669"/>
    <property type="project" value="UniProtKB-UniRule"/>
</dbReference>
<dbReference type="EC" id="1.17.7.4" evidence="5"/>
<dbReference type="GO" id="GO:0016114">
    <property type="term" value="P:terpenoid biosynthetic process"/>
    <property type="evidence" value="ECO:0007669"/>
    <property type="project" value="UniProtKB-UniRule"/>
</dbReference>
<dbReference type="Proteomes" id="UP001058072">
    <property type="component" value="Chromosome"/>
</dbReference>
<dbReference type="Pfam" id="PF02401">
    <property type="entry name" value="LYTB"/>
    <property type="match status" value="1"/>
</dbReference>
<dbReference type="CDD" id="cd13944">
    <property type="entry name" value="lytB_ispH"/>
    <property type="match status" value="1"/>
</dbReference>
<evidence type="ECO:0000256" key="4">
    <source>
        <dbReference type="ARBA" id="ARBA00023014"/>
    </source>
</evidence>
<proteinExistence type="inferred from homology"/>
<evidence type="ECO:0000313" key="6">
    <source>
        <dbReference type="EMBL" id="UUF06073.1"/>
    </source>
</evidence>
<comment type="pathway">
    <text evidence="5">Isoprenoid biosynthesis; dimethylallyl diphosphate biosynthesis; dimethylallyl diphosphate from (2E)-4-hydroxy-3-methylbutenyl diphosphate: step 1/1.</text>
</comment>
<evidence type="ECO:0000256" key="2">
    <source>
        <dbReference type="ARBA" id="ARBA00022723"/>
    </source>
</evidence>
<sequence length="313" mass="34489">MKVIKIAPRGYCSGVIGALNIVQDAALNETLPRPIYVLGMIVHNEHITKAIDDLGVITVDDKSKTRDELLDQIDTGTVIFTAHGISPSVKQKAIDKGLTVIDASCKDVIKTHVLMKEHIDAGYDVIYIGKQGHPETEGALGVDPEHIHLISKANELEGLNLDNEKIIITNQTTMSLWDVYSLSQKIQEKFPQAQFIKEICNATQVRQEAVATQAIEADLTIVVGDPHSNNTARLSQISIERANTPSYRIASLEDLDLNWLKEVETVAVTAGASTPTPITKEVIDFLEAYDKNDPSTWNTTSHITSDKVLFKRK</sequence>
<evidence type="ECO:0000256" key="5">
    <source>
        <dbReference type="HAMAP-Rule" id="MF_00191"/>
    </source>
</evidence>
<keyword evidence="5 7" id="KW-0560">Oxidoreductase</keyword>
<feature type="binding site" evidence="5">
    <location>
        <position position="228"/>
    </location>
    <ligand>
        <name>(2E)-4-hydroxy-3-methylbut-2-enyl diphosphate</name>
        <dbReference type="ChEBI" id="CHEBI:128753"/>
    </ligand>
</feature>
<evidence type="ECO:0000313" key="7">
    <source>
        <dbReference type="EMBL" id="UUF07344.1"/>
    </source>
</evidence>
<comment type="pathway">
    <text evidence="5">Isoprenoid biosynthesis; isopentenyl diphosphate biosynthesis via DXP pathway; isopentenyl diphosphate from 1-deoxy-D-xylulose 5-phosphate: step 6/6.</text>
</comment>
<dbReference type="GO" id="GO:0051539">
    <property type="term" value="F:4 iron, 4 sulfur cluster binding"/>
    <property type="evidence" value="ECO:0007669"/>
    <property type="project" value="UniProtKB-UniRule"/>
</dbReference>
<feature type="binding site" evidence="5">
    <location>
        <position position="133"/>
    </location>
    <ligand>
        <name>(2E)-4-hydroxy-3-methylbut-2-enyl diphosphate</name>
        <dbReference type="ChEBI" id="CHEBI:128753"/>
    </ligand>
</feature>
<dbReference type="NCBIfam" id="NF002187">
    <property type="entry name" value="PRK01045.1-1"/>
    <property type="match status" value="1"/>
</dbReference>
<evidence type="ECO:0000256" key="3">
    <source>
        <dbReference type="ARBA" id="ARBA00023004"/>
    </source>
</evidence>
<comment type="catalytic activity">
    <reaction evidence="5">
        <text>dimethylallyl diphosphate + 2 oxidized [2Fe-2S]-[ferredoxin] + H2O = (2E)-4-hydroxy-3-methylbut-2-enyl diphosphate + 2 reduced [2Fe-2S]-[ferredoxin] + 2 H(+)</text>
        <dbReference type="Rhea" id="RHEA:24825"/>
        <dbReference type="Rhea" id="RHEA-COMP:10000"/>
        <dbReference type="Rhea" id="RHEA-COMP:10001"/>
        <dbReference type="ChEBI" id="CHEBI:15377"/>
        <dbReference type="ChEBI" id="CHEBI:15378"/>
        <dbReference type="ChEBI" id="CHEBI:33737"/>
        <dbReference type="ChEBI" id="CHEBI:33738"/>
        <dbReference type="ChEBI" id="CHEBI:57623"/>
        <dbReference type="ChEBI" id="CHEBI:128753"/>
        <dbReference type="EC" id="1.17.7.4"/>
    </reaction>
</comment>